<comment type="subunit">
    <text evidence="6">Interacts transiently with the RNA polymerase catalytic core.</text>
</comment>
<dbReference type="FunFam" id="1.10.601.10:FF:000001">
    <property type="entry name" value="RNA polymerase sigma factor SigA"/>
    <property type="match status" value="1"/>
</dbReference>
<name>A0A2S5J5P0_CAMHY</name>
<evidence type="ECO:0000256" key="4">
    <source>
        <dbReference type="ARBA" id="ARBA00023125"/>
    </source>
</evidence>
<evidence type="ECO:0000313" key="8">
    <source>
        <dbReference type="EMBL" id="CUU68497.1"/>
    </source>
</evidence>
<evidence type="ECO:0000256" key="5">
    <source>
        <dbReference type="ARBA" id="ARBA00023163"/>
    </source>
</evidence>
<dbReference type="InterPro" id="IPR007624">
    <property type="entry name" value="RNA_pol_sigma70_r3"/>
</dbReference>
<dbReference type="InterPro" id="IPR036388">
    <property type="entry name" value="WH-like_DNA-bd_sf"/>
</dbReference>
<dbReference type="PROSITE" id="PS00716">
    <property type="entry name" value="SIGMA70_2"/>
    <property type="match status" value="1"/>
</dbReference>
<dbReference type="Pfam" id="PF04542">
    <property type="entry name" value="Sigma70_r2"/>
    <property type="match status" value="1"/>
</dbReference>
<protein>
    <recommendedName>
        <fullName evidence="6">RNA polymerase sigma factor SigA</fullName>
    </recommendedName>
</protein>
<comment type="function">
    <text evidence="6">Sigma factors are initiation factors that promote the attachment of RNA polymerase to specific initiation sites and are then released. This sigma factor is the primary sigma factor during exponential growth.</text>
</comment>
<dbReference type="AlphaFoldDB" id="A0A2S5J5P0"/>
<dbReference type="InterPro" id="IPR013325">
    <property type="entry name" value="RNA_pol_sigma_r2"/>
</dbReference>
<dbReference type="Proteomes" id="UP000052245">
    <property type="component" value="Unassembled WGS sequence"/>
</dbReference>
<dbReference type="InterPro" id="IPR007630">
    <property type="entry name" value="RNA_pol_sigma70_r4"/>
</dbReference>
<proteinExistence type="inferred from homology"/>
<dbReference type="PANTHER" id="PTHR30603:SF60">
    <property type="entry name" value="RNA POLYMERASE SIGMA FACTOR RPOD"/>
    <property type="match status" value="1"/>
</dbReference>
<dbReference type="NCBIfam" id="TIGR02937">
    <property type="entry name" value="sigma70-ECF"/>
    <property type="match status" value="1"/>
</dbReference>
<keyword evidence="1 6" id="KW-0963">Cytoplasm</keyword>
<dbReference type="InterPro" id="IPR012760">
    <property type="entry name" value="RNA_pol_sigma_RpoD_C"/>
</dbReference>
<evidence type="ECO:0000256" key="2">
    <source>
        <dbReference type="ARBA" id="ARBA00023015"/>
    </source>
</evidence>
<dbReference type="GO" id="GO:0005737">
    <property type="term" value="C:cytoplasm"/>
    <property type="evidence" value="ECO:0007669"/>
    <property type="project" value="UniProtKB-SubCell"/>
</dbReference>
<dbReference type="PANTHER" id="PTHR30603">
    <property type="entry name" value="RNA POLYMERASE SIGMA FACTOR RPO"/>
    <property type="match status" value="1"/>
</dbReference>
<feature type="compositionally biased region" description="Acidic residues" evidence="7">
    <location>
        <begin position="177"/>
        <end position="200"/>
    </location>
</feature>
<dbReference type="InterPro" id="IPR014284">
    <property type="entry name" value="RNA_pol_sigma-70_dom"/>
</dbReference>
<dbReference type="CDD" id="cd06171">
    <property type="entry name" value="Sigma70_r4"/>
    <property type="match status" value="1"/>
</dbReference>
<dbReference type="Pfam" id="PF04545">
    <property type="entry name" value="Sigma70_r4"/>
    <property type="match status" value="1"/>
</dbReference>
<dbReference type="InterPro" id="IPR007627">
    <property type="entry name" value="RNA_pol_sigma70_r2"/>
</dbReference>
<sequence>MSAAKEIFAQIEELFKENSKGYVTFEKLVRLFDKAPTAAAIKKVEALAELHKIQLISAVEAAKLKTLQDAKTKEEDRLKIIDNPLEEEEFDLTSENELLEWSRSDSPVRMYLREMGQISLLTKEEEVEISKKIELGEDIIIDAFCSVPYLIDFILDYKEPLINRERRVKELFKSFDEENDESEDEDESIEEEYEYDENDDSENKNSALKKVAPKKLDKRSEKVIESFKALEKAKKEWMKIVSKQNISVEEESDLTAKLNLTFKKKVLKDKLMDLGPTSKLINEIVKSMETALKSDDDFDKELKRLEYRLPMFSPELKKNHQSILKDITKLSKEDITARVPEATMVSTYVEIKKLFQTKEASKTGFNLEPKDLKNVLDQIKRGKNISDDAKARMAKSNLRLVVSIAKRYTNRGLPFLDLIQEGNIGLMKAVDKFEYKKGYKFSTYATWWIRQAISRAIADQARTIRIPIHMIETINKINKINKKYLQEEGKEPDVSVIAKEVGLSVDKVKQVIKITKEPISLEAPIGSEDDGKYGDFVEDKTTLSPMEQILKGDLKEQIDDVLDQLNDREKAVIRMRFGLLDDESDRTLEEIGKELNVTRERVRQIESSAIKKLKHPKVGRKLKNYIEGN</sequence>
<evidence type="ECO:0000313" key="9">
    <source>
        <dbReference type="Proteomes" id="UP000052245"/>
    </source>
</evidence>
<gene>
    <name evidence="8" type="primary">rpoD</name>
    <name evidence="6" type="synonym">sigA</name>
    <name evidence="8" type="ORF">ERS739223_00054</name>
</gene>
<dbReference type="NCBIfam" id="NF004208">
    <property type="entry name" value="PRK05658.1"/>
    <property type="match status" value="1"/>
</dbReference>
<dbReference type="EMBL" id="FAVC01000001">
    <property type="protein sequence ID" value="CUU68497.1"/>
    <property type="molecule type" value="Genomic_DNA"/>
</dbReference>
<dbReference type="InterPro" id="IPR013324">
    <property type="entry name" value="RNA_pol_sigma_r3/r4-like"/>
</dbReference>
<dbReference type="InterPro" id="IPR000943">
    <property type="entry name" value="RNA_pol_sigma70"/>
</dbReference>
<organism evidence="8 9">
    <name type="scientific">Campylobacter hyointestinalis subsp. hyointestinalis</name>
    <dbReference type="NCBI Taxonomy" id="91352"/>
    <lineage>
        <taxon>Bacteria</taxon>
        <taxon>Pseudomonadati</taxon>
        <taxon>Campylobacterota</taxon>
        <taxon>Epsilonproteobacteria</taxon>
        <taxon>Campylobacterales</taxon>
        <taxon>Campylobacteraceae</taxon>
        <taxon>Campylobacter</taxon>
    </lineage>
</organism>
<keyword evidence="2 6" id="KW-0805">Transcription regulation</keyword>
<dbReference type="PRINTS" id="PR00046">
    <property type="entry name" value="SIGMA70FCT"/>
</dbReference>
<evidence type="ECO:0000256" key="7">
    <source>
        <dbReference type="SAM" id="MobiDB-lite"/>
    </source>
</evidence>
<comment type="caution">
    <text evidence="6">Lacks conserved residue(s) required for the propagation of feature annotation.</text>
</comment>
<dbReference type="Gene3D" id="1.10.10.10">
    <property type="entry name" value="Winged helix-like DNA-binding domain superfamily/Winged helix DNA-binding domain"/>
    <property type="match status" value="2"/>
</dbReference>
<dbReference type="InterPro" id="IPR009042">
    <property type="entry name" value="RNA_pol_sigma70_r1_2"/>
</dbReference>
<keyword evidence="3 6" id="KW-0731">Sigma factor</keyword>
<accession>A0A2S5J5P0</accession>
<comment type="caution">
    <text evidence="8">The sequence shown here is derived from an EMBL/GenBank/DDBJ whole genome shotgun (WGS) entry which is preliminary data.</text>
</comment>
<feature type="region of interest" description="Sigma-70 factor domain-2" evidence="6">
    <location>
        <begin position="393"/>
        <end position="463"/>
    </location>
</feature>
<dbReference type="GO" id="GO:0003677">
    <property type="term" value="F:DNA binding"/>
    <property type="evidence" value="ECO:0007669"/>
    <property type="project" value="UniProtKB-UniRule"/>
</dbReference>
<dbReference type="HAMAP" id="MF_00963">
    <property type="entry name" value="Sigma70_RpoD_SigA"/>
    <property type="match status" value="1"/>
</dbReference>
<dbReference type="SUPFAM" id="SSF88659">
    <property type="entry name" value="Sigma3 and sigma4 domains of RNA polymerase sigma factors"/>
    <property type="match status" value="2"/>
</dbReference>
<dbReference type="GO" id="GO:0016987">
    <property type="term" value="F:sigma factor activity"/>
    <property type="evidence" value="ECO:0007669"/>
    <property type="project" value="UniProtKB-UniRule"/>
</dbReference>
<dbReference type="InterPro" id="IPR050239">
    <property type="entry name" value="Sigma-70_RNA_pol_init_factors"/>
</dbReference>
<dbReference type="GO" id="GO:0006352">
    <property type="term" value="P:DNA-templated transcription initiation"/>
    <property type="evidence" value="ECO:0007669"/>
    <property type="project" value="UniProtKB-UniRule"/>
</dbReference>
<dbReference type="InterPro" id="IPR028630">
    <property type="entry name" value="Sigma70_RpoD"/>
</dbReference>
<dbReference type="RefSeq" id="WP_059425693.1">
    <property type="nucleotide sequence ID" value="NZ_CP040464.1"/>
</dbReference>
<keyword evidence="4 6" id="KW-0238">DNA-binding</keyword>
<reference evidence="8 9" key="1">
    <citation type="submission" date="2015-11" db="EMBL/GenBank/DDBJ databases">
        <authorList>
            <consortium name="Pathogen Informatics"/>
        </authorList>
    </citation>
    <scope>NUCLEOTIDE SEQUENCE [LARGE SCALE GENOMIC DNA]</scope>
    <source>
        <strain evidence="8 9">007A-0283</strain>
    </source>
</reference>
<comment type="similarity">
    <text evidence="6">Belongs to the sigma-70 factor family. RpoD/SigA subfamily.</text>
</comment>
<dbReference type="NCBIfam" id="TIGR02393">
    <property type="entry name" value="RpoD_Cterm"/>
    <property type="match status" value="1"/>
</dbReference>
<dbReference type="SUPFAM" id="SSF88946">
    <property type="entry name" value="Sigma2 domain of RNA polymerase sigma factors"/>
    <property type="match status" value="1"/>
</dbReference>
<feature type="short sequence motif" description="Interaction with polymerase core subunit RpoC" evidence="6">
    <location>
        <begin position="417"/>
        <end position="420"/>
    </location>
</feature>
<dbReference type="Pfam" id="PF00140">
    <property type="entry name" value="Sigma70_r1_2"/>
    <property type="match status" value="1"/>
</dbReference>
<keyword evidence="5 6" id="KW-0804">Transcription</keyword>
<evidence type="ECO:0000256" key="6">
    <source>
        <dbReference type="HAMAP-Rule" id="MF_00963"/>
    </source>
</evidence>
<feature type="DNA-binding region" description="H-T-H motif" evidence="6">
    <location>
        <begin position="588"/>
        <end position="607"/>
    </location>
</feature>
<dbReference type="PROSITE" id="PS00715">
    <property type="entry name" value="SIGMA70_1"/>
    <property type="match status" value="1"/>
</dbReference>
<comment type="subcellular location">
    <subcellularLocation>
        <location evidence="6">Cytoplasm</location>
    </subcellularLocation>
</comment>
<evidence type="ECO:0000256" key="3">
    <source>
        <dbReference type="ARBA" id="ARBA00023082"/>
    </source>
</evidence>
<dbReference type="Gene3D" id="1.20.120.1810">
    <property type="match status" value="1"/>
</dbReference>
<feature type="region of interest" description="Sigma-70 factor domain-3" evidence="6">
    <location>
        <begin position="472"/>
        <end position="548"/>
    </location>
</feature>
<feature type="region of interest" description="Disordered" evidence="7">
    <location>
        <begin position="176"/>
        <end position="209"/>
    </location>
</feature>
<dbReference type="Gene3D" id="1.10.601.10">
    <property type="entry name" value="RNA Polymerase Primary Sigma Factor"/>
    <property type="match status" value="1"/>
</dbReference>
<evidence type="ECO:0000256" key="1">
    <source>
        <dbReference type="ARBA" id="ARBA00022490"/>
    </source>
</evidence>
<dbReference type="Pfam" id="PF04539">
    <property type="entry name" value="Sigma70_r3"/>
    <property type="match status" value="1"/>
</dbReference>